<dbReference type="InterPro" id="IPR001647">
    <property type="entry name" value="HTH_TetR"/>
</dbReference>
<evidence type="ECO:0000256" key="3">
    <source>
        <dbReference type="ARBA" id="ARBA00023163"/>
    </source>
</evidence>
<comment type="caution">
    <text evidence="6">The sequence shown here is derived from an EMBL/GenBank/DDBJ whole genome shotgun (WGS) entry which is preliminary data.</text>
</comment>
<organism evidence="6 7">
    <name type="scientific">Senegalia massiliensis</name>
    <dbReference type="NCBI Taxonomy" id="1720316"/>
    <lineage>
        <taxon>Bacteria</taxon>
        <taxon>Bacillati</taxon>
        <taxon>Bacillota</taxon>
        <taxon>Clostridia</taxon>
        <taxon>Eubacteriales</taxon>
        <taxon>Clostridiaceae</taxon>
        <taxon>Senegalia</taxon>
    </lineage>
</organism>
<evidence type="ECO:0000313" key="7">
    <source>
        <dbReference type="Proteomes" id="UP000467132"/>
    </source>
</evidence>
<feature type="DNA-binding region" description="H-T-H motif" evidence="4">
    <location>
        <begin position="28"/>
        <end position="47"/>
    </location>
</feature>
<feature type="domain" description="HTH tetR-type" evidence="5">
    <location>
        <begin position="5"/>
        <end position="65"/>
    </location>
</feature>
<evidence type="ECO:0000256" key="1">
    <source>
        <dbReference type="ARBA" id="ARBA00023015"/>
    </source>
</evidence>
<keyword evidence="1" id="KW-0805">Transcription regulation</keyword>
<dbReference type="GO" id="GO:0003677">
    <property type="term" value="F:DNA binding"/>
    <property type="evidence" value="ECO:0007669"/>
    <property type="project" value="UniProtKB-UniRule"/>
</dbReference>
<evidence type="ECO:0000256" key="4">
    <source>
        <dbReference type="PROSITE-ProRule" id="PRU00335"/>
    </source>
</evidence>
<dbReference type="Gene3D" id="1.10.10.60">
    <property type="entry name" value="Homeodomain-like"/>
    <property type="match status" value="1"/>
</dbReference>
<evidence type="ECO:0000313" key="6">
    <source>
        <dbReference type="EMBL" id="NBI06196.1"/>
    </source>
</evidence>
<evidence type="ECO:0000259" key="5">
    <source>
        <dbReference type="PROSITE" id="PS50977"/>
    </source>
</evidence>
<dbReference type="Proteomes" id="UP000467132">
    <property type="component" value="Unassembled WGS sequence"/>
</dbReference>
<dbReference type="AlphaFoldDB" id="A0A845QXG1"/>
<dbReference type="SUPFAM" id="SSF46689">
    <property type="entry name" value="Homeodomain-like"/>
    <property type="match status" value="1"/>
</dbReference>
<dbReference type="GO" id="GO:0045892">
    <property type="term" value="P:negative regulation of DNA-templated transcription"/>
    <property type="evidence" value="ECO:0007669"/>
    <property type="project" value="UniProtKB-ARBA"/>
</dbReference>
<evidence type="ECO:0000256" key="2">
    <source>
        <dbReference type="ARBA" id="ARBA00023125"/>
    </source>
</evidence>
<dbReference type="EMBL" id="QXXA01000005">
    <property type="protein sequence ID" value="NBI06196.1"/>
    <property type="molecule type" value="Genomic_DNA"/>
</dbReference>
<dbReference type="PANTHER" id="PTHR43479">
    <property type="entry name" value="ACREF/ENVCD OPERON REPRESSOR-RELATED"/>
    <property type="match status" value="1"/>
</dbReference>
<dbReference type="Gene3D" id="1.10.357.10">
    <property type="entry name" value="Tetracycline Repressor, domain 2"/>
    <property type="match status" value="1"/>
</dbReference>
<sequence length="192" mass="22334">MYVKQEKEKDIIKAAAKVFSENGFHKAKMQTIADTANVGKGTIYEYFKSKNHLFEEMIKYFIISYIDSLQDLIDKSTNFQETLVEIASFHGRFIRMHIDMWNNLMSNSVDLSENMTKEICSIKEYLLNTVSKLIKKYKDKGEIRDNIDEKVFVMSLFGTLNFFYAEGIGVEKRELENIDPKPVINMLINGIK</sequence>
<name>A0A845QXG1_9CLOT</name>
<keyword evidence="7" id="KW-1185">Reference proteome</keyword>
<dbReference type="InterPro" id="IPR036271">
    <property type="entry name" value="Tet_transcr_reg_TetR-rel_C_sf"/>
</dbReference>
<accession>A0A845QXG1</accession>
<dbReference type="OrthoDB" id="9814200at2"/>
<dbReference type="FunFam" id="1.10.10.60:FF:000141">
    <property type="entry name" value="TetR family transcriptional regulator"/>
    <property type="match status" value="1"/>
</dbReference>
<keyword evidence="2 4" id="KW-0238">DNA-binding</keyword>
<dbReference type="PROSITE" id="PS50977">
    <property type="entry name" value="HTH_TETR_2"/>
    <property type="match status" value="1"/>
</dbReference>
<proteinExistence type="predicted"/>
<reference evidence="6 7" key="1">
    <citation type="submission" date="2018-08" db="EMBL/GenBank/DDBJ databases">
        <title>Murine metabolic-syndrome-specific gut microbial biobank.</title>
        <authorList>
            <person name="Liu C."/>
        </authorList>
    </citation>
    <scope>NUCLEOTIDE SEQUENCE [LARGE SCALE GENOMIC DNA]</scope>
    <source>
        <strain evidence="6 7">583</strain>
    </source>
</reference>
<dbReference type="PANTHER" id="PTHR43479:SF11">
    <property type="entry name" value="ACREF_ENVCD OPERON REPRESSOR-RELATED"/>
    <property type="match status" value="1"/>
</dbReference>
<dbReference type="InterPro" id="IPR009057">
    <property type="entry name" value="Homeodomain-like_sf"/>
</dbReference>
<gene>
    <name evidence="6" type="ORF">D3Z33_04890</name>
</gene>
<dbReference type="SUPFAM" id="SSF48498">
    <property type="entry name" value="Tetracyclin repressor-like, C-terminal domain"/>
    <property type="match status" value="1"/>
</dbReference>
<protein>
    <submittedName>
        <fullName evidence="6">TetR/AcrR family transcriptional regulator</fullName>
    </submittedName>
</protein>
<keyword evidence="3" id="KW-0804">Transcription</keyword>
<dbReference type="InterPro" id="IPR050624">
    <property type="entry name" value="HTH-type_Tx_Regulator"/>
</dbReference>
<dbReference type="Pfam" id="PF00440">
    <property type="entry name" value="TetR_N"/>
    <property type="match status" value="1"/>
</dbReference>
<dbReference type="PRINTS" id="PR00455">
    <property type="entry name" value="HTHTETR"/>
</dbReference>
<dbReference type="RefSeq" id="WP_160196679.1">
    <property type="nucleotide sequence ID" value="NZ_QXXA01000005.1"/>
</dbReference>